<sequence length="84" mass="9535">MVELRVILVASTTNKREIVCEQGTKQITGEGRKKSESEVMKHTEMLCTIKLHNGITHPGTSRAYMKKHKLKGNSLDMEKELPKQ</sequence>
<proteinExistence type="predicted"/>
<dbReference type="EMBL" id="OY731403">
    <property type="protein sequence ID" value="CAJ1964228.1"/>
    <property type="molecule type" value="Genomic_DNA"/>
</dbReference>
<dbReference type="Proteomes" id="UP001189624">
    <property type="component" value="Chromosome 6"/>
</dbReference>
<keyword evidence="2" id="KW-1185">Reference proteome</keyword>
<dbReference type="AlphaFoldDB" id="A0AA86SL87"/>
<organism evidence="1 2">
    <name type="scientific">Sphenostylis stenocarpa</name>
    <dbReference type="NCBI Taxonomy" id="92480"/>
    <lineage>
        <taxon>Eukaryota</taxon>
        <taxon>Viridiplantae</taxon>
        <taxon>Streptophyta</taxon>
        <taxon>Embryophyta</taxon>
        <taxon>Tracheophyta</taxon>
        <taxon>Spermatophyta</taxon>
        <taxon>Magnoliopsida</taxon>
        <taxon>eudicotyledons</taxon>
        <taxon>Gunneridae</taxon>
        <taxon>Pentapetalae</taxon>
        <taxon>rosids</taxon>
        <taxon>fabids</taxon>
        <taxon>Fabales</taxon>
        <taxon>Fabaceae</taxon>
        <taxon>Papilionoideae</taxon>
        <taxon>50 kb inversion clade</taxon>
        <taxon>NPAAA clade</taxon>
        <taxon>indigoferoid/millettioid clade</taxon>
        <taxon>Phaseoleae</taxon>
        <taxon>Sphenostylis</taxon>
    </lineage>
</organism>
<evidence type="ECO:0000313" key="1">
    <source>
        <dbReference type="EMBL" id="CAJ1964228.1"/>
    </source>
</evidence>
<accession>A0AA86SL87</accession>
<dbReference type="Gramene" id="rna-AYBTSS11_LOCUS20200">
    <property type="protein sequence ID" value="CAJ1964228.1"/>
    <property type="gene ID" value="gene-AYBTSS11_LOCUS20200"/>
</dbReference>
<protein>
    <submittedName>
        <fullName evidence="1">Uncharacterized protein</fullName>
    </submittedName>
</protein>
<evidence type="ECO:0000313" key="2">
    <source>
        <dbReference type="Proteomes" id="UP001189624"/>
    </source>
</evidence>
<gene>
    <name evidence="1" type="ORF">AYBTSS11_LOCUS20200</name>
</gene>
<name>A0AA86SL87_9FABA</name>
<reference evidence="1" key="1">
    <citation type="submission" date="2023-10" db="EMBL/GenBank/DDBJ databases">
        <authorList>
            <person name="Domelevo Entfellner J.-B."/>
        </authorList>
    </citation>
    <scope>NUCLEOTIDE SEQUENCE</scope>
</reference>